<comment type="catalytic activity">
    <reaction evidence="1 5">
        <text>L-glutamyl-[protein] + S-adenosyl-L-methionine = [protein]-L-glutamate 5-O-methyl ester + S-adenosyl-L-homocysteine</text>
        <dbReference type="Rhea" id="RHEA:24452"/>
        <dbReference type="Rhea" id="RHEA-COMP:10208"/>
        <dbReference type="Rhea" id="RHEA-COMP:10311"/>
        <dbReference type="ChEBI" id="CHEBI:29973"/>
        <dbReference type="ChEBI" id="CHEBI:57856"/>
        <dbReference type="ChEBI" id="CHEBI:59789"/>
        <dbReference type="ChEBI" id="CHEBI:82795"/>
        <dbReference type="EC" id="2.1.1.80"/>
    </reaction>
</comment>
<dbReference type="InterPro" id="IPR036804">
    <property type="entry name" value="CheR_N_sf"/>
</dbReference>
<dbReference type="PIRSF" id="PIRSF000410">
    <property type="entry name" value="CheR"/>
    <property type="match status" value="1"/>
</dbReference>
<dbReference type="Proteomes" id="UP001524586">
    <property type="component" value="Unassembled WGS sequence"/>
</dbReference>
<evidence type="ECO:0000256" key="1">
    <source>
        <dbReference type="ARBA" id="ARBA00001541"/>
    </source>
</evidence>
<dbReference type="InterPro" id="IPR022641">
    <property type="entry name" value="CheR_N"/>
</dbReference>
<dbReference type="PRINTS" id="PR00996">
    <property type="entry name" value="CHERMTFRASE"/>
</dbReference>
<keyword evidence="4 5" id="KW-0949">S-adenosyl-L-methionine</keyword>
<gene>
    <name evidence="7" type="ORF">NP596_00470</name>
</gene>
<name>A0ABT1TZB5_9GAMM</name>
<sequence length="283" mass="32590">MATVNQKTMMLNHGVVVLRQNEFLWIKDYLYKHAGIVLSDGKQALVSGRLDKRLRYHGFNSYSEYFRLLGKPGFELETSMAIDLLTTNETYFFREAKHFEFLKSEFFPRQNTVRPIRAWSAASSSGEEAYTLAMVLAEHAKNSQWEIIGTDISTRILEKARKGLYSLNAAEKIPLPMLKKYCLKGSGEFDGFLLIDAALRSRVKFLHANLIDRLPEIGSFDLIFLRNVMIYFDMPTKQKLVSRIQSYLRPGGYFFVSHSESLNGMQCDLKMIAPSIYRKNDHV</sequence>
<dbReference type="Pfam" id="PF01739">
    <property type="entry name" value="CheR"/>
    <property type="match status" value="1"/>
</dbReference>
<evidence type="ECO:0000256" key="2">
    <source>
        <dbReference type="ARBA" id="ARBA00022603"/>
    </source>
</evidence>
<dbReference type="Gene3D" id="3.40.50.150">
    <property type="entry name" value="Vaccinia Virus protein VP39"/>
    <property type="match status" value="1"/>
</dbReference>
<evidence type="ECO:0000259" key="6">
    <source>
        <dbReference type="PROSITE" id="PS50123"/>
    </source>
</evidence>
<dbReference type="SMART" id="SM00138">
    <property type="entry name" value="MeTrc"/>
    <property type="match status" value="1"/>
</dbReference>
<proteinExistence type="predicted"/>
<dbReference type="EMBL" id="JANIBK010000001">
    <property type="protein sequence ID" value="MCQ8126913.1"/>
    <property type="molecule type" value="Genomic_DNA"/>
</dbReference>
<protein>
    <recommendedName>
        <fullName evidence="5">Chemotaxis protein methyltransferase</fullName>
        <ecNumber evidence="5">2.1.1.80</ecNumber>
    </recommendedName>
</protein>
<dbReference type="GO" id="GO:0008168">
    <property type="term" value="F:methyltransferase activity"/>
    <property type="evidence" value="ECO:0007669"/>
    <property type="project" value="UniProtKB-KW"/>
</dbReference>
<dbReference type="GO" id="GO:0032259">
    <property type="term" value="P:methylation"/>
    <property type="evidence" value="ECO:0007669"/>
    <property type="project" value="UniProtKB-KW"/>
</dbReference>
<dbReference type="InterPro" id="IPR050903">
    <property type="entry name" value="Bact_Chemotaxis_MeTrfase"/>
</dbReference>
<dbReference type="PANTHER" id="PTHR24422:SF26">
    <property type="entry name" value="CHEMOTAXIS PROTEIN METHYLTRANSFERASE"/>
    <property type="match status" value="1"/>
</dbReference>
<accession>A0ABT1TZB5</accession>
<dbReference type="SUPFAM" id="SSF47757">
    <property type="entry name" value="Chemotaxis receptor methyltransferase CheR, N-terminal domain"/>
    <property type="match status" value="1"/>
</dbReference>
<evidence type="ECO:0000256" key="4">
    <source>
        <dbReference type="ARBA" id="ARBA00022691"/>
    </source>
</evidence>
<dbReference type="PROSITE" id="PS50123">
    <property type="entry name" value="CHER"/>
    <property type="match status" value="1"/>
</dbReference>
<reference evidence="7 8" key="1">
    <citation type="submission" date="2022-07" db="EMBL/GenBank/DDBJ databases">
        <title>Methylomonas rivi sp. nov., Methylomonas rosea sp. nov., Methylomonas aureus sp. nov. and Methylomonas subterranea sp. nov., four novel methanotrophs isolated from a freshwater creek and the deep terrestrial subsurface.</title>
        <authorList>
            <person name="Abin C."/>
            <person name="Sankaranarayanan K."/>
            <person name="Garner C."/>
            <person name="Sindelar R."/>
            <person name="Kotary K."/>
            <person name="Garner R."/>
            <person name="Barclay S."/>
            <person name="Lawson P."/>
            <person name="Krumholz L."/>
        </authorList>
    </citation>
    <scope>NUCLEOTIDE SEQUENCE [LARGE SCALE GENOMIC DNA]</scope>
    <source>
        <strain evidence="7 8">WSC-6</strain>
    </source>
</reference>
<keyword evidence="3 5" id="KW-0808">Transferase</keyword>
<dbReference type="InterPro" id="IPR022642">
    <property type="entry name" value="CheR_C"/>
</dbReference>
<comment type="caution">
    <text evidence="7">The sequence shown here is derived from an EMBL/GenBank/DDBJ whole genome shotgun (WGS) entry which is preliminary data.</text>
</comment>
<keyword evidence="8" id="KW-1185">Reference proteome</keyword>
<dbReference type="Pfam" id="PF03705">
    <property type="entry name" value="CheR_N"/>
    <property type="match status" value="1"/>
</dbReference>
<evidence type="ECO:0000256" key="3">
    <source>
        <dbReference type="ARBA" id="ARBA00022679"/>
    </source>
</evidence>
<dbReference type="CDD" id="cd02440">
    <property type="entry name" value="AdoMet_MTases"/>
    <property type="match status" value="1"/>
</dbReference>
<evidence type="ECO:0000313" key="8">
    <source>
        <dbReference type="Proteomes" id="UP001524586"/>
    </source>
</evidence>
<feature type="domain" description="CheR-type methyltransferase" evidence="6">
    <location>
        <begin position="11"/>
        <end position="282"/>
    </location>
</feature>
<comment type="function">
    <text evidence="5">Methylation of the membrane-bound methyl-accepting chemotaxis proteins (MCP) to form gamma-glutamyl methyl ester residues in MCP.</text>
</comment>
<keyword evidence="2 5" id="KW-0489">Methyltransferase</keyword>
<evidence type="ECO:0000313" key="7">
    <source>
        <dbReference type="EMBL" id="MCQ8126913.1"/>
    </source>
</evidence>
<dbReference type="InterPro" id="IPR029063">
    <property type="entry name" value="SAM-dependent_MTases_sf"/>
</dbReference>
<organism evidence="7 8">
    <name type="scientific">Methylomonas rivi</name>
    <dbReference type="NCBI Taxonomy" id="2952226"/>
    <lineage>
        <taxon>Bacteria</taxon>
        <taxon>Pseudomonadati</taxon>
        <taxon>Pseudomonadota</taxon>
        <taxon>Gammaproteobacteria</taxon>
        <taxon>Methylococcales</taxon>
        <taxon>Methylococcaceae</taxon>
        <taxon>Methylomonas</taxon>
    </lineage>
</organism>
<dbReference type="Gene3D" id="1.10.155.10">
    <property type="entry name" value="Chemotaxis receptor methyltransferase CheR, N-terminal domain"/>
    <property type="match status" value="1"/>
</dbReference>
<dbReference type="RefSeq" id="WP_256613231.1">
    <property type="nucleotide sequence ID" value="NZ_JANIBK010000001.1"/>
</dbReference>
<dbReference type="InterPro" id="IPR026024">
    <property type="entry name" value="Chemotaxis_MeTrfase_CheR"/>
</dbReference>
<dbReference type="SUPFAM" id="SSF53335">
    <property type="entry name" value="S-adenosyl-L-methionine-dependent methyltransferases"/>
    <property type="match status" value="1"/>
</dbReference>
<dbReference type="EC" id="2.1.1.80" evidence="5"/>
<dbReference type="PANTHER" id="PTHR24422">
    <property type="entry name" value="CHEMOTAXIS PROTEIN METHYLTRANSFERASE"/>
    <property type="match status" value="1"/>
</dbReference>
<evidence type="ECO:0000256" key="5">
    <source>
        <dbReference type="PIRNR" id="PIRNR000410"/>
    </source>
</evidence>
<dbReference type="InterPro" id="IPR000780">
    <property type="entry name" value="CheR_MeTrfase"/>
</dbReference>